<dbReference type="AlphaFoldDB" id="A0A7H9AM85"/>
<keyword evidence="4" id="KW-1185">Reference proteome</keyword>
<dbReference type="SUPFAM" id="SSF53383">
    <property type="entry name" value="PLP-dependent transferases"/>
    <property type="match status" value="1"/>
</dbReference>
<evidence type="ECO:0000313" key="4">
    <source>
        <dbReference type="Proteomes" id="UP000509302"/>
    </source>
</evidence>
<dbReference type="PANTHER" id="PTHR43586">
    <property type="entry name" value="CYSTEINE DESULFURASE"/>
    <property type="match status" value="1"/>
</dbReference>
<keyword evidence="3" id="KW-0808">Transferase</keyword>
<sequence length="362" mass="40624">MKNLRNGFPALNTSIYANTAAYGLLNEDLLAWRRGHDQDYLIGGGAMKMEAMANLIPETRKTVAHFFNCKVQNVSLVPNFSLAFNLLLEGLNKNSSVALLNGDYPSVNWPFAQRGHRIHHVAIDENLEHNIYECVKKEKIHVLALSLVQWLNGIRIDLDFLKTLKKDFPDLLIMADGTQFCGTVDFDFEDSAIDVLGASAYKWLLAGFGNGFMLFKDHVQEILVPQTIGFNAANGDLKGKHDIRFAKYFEPGHLDTLNFGSLNFSLNFLNSIGMHKIENQNNLLSKKGIDSFSSLSILEGSVVKRQKHSTIFNVKGDDAVYKSLCDNNVVCSERGGGIRLSFHFYNTESEIDRITEILETLR</sequence>
<organism evidence="3 4">
    <name type="scientific">Costertonia aggregata</name>
    <dbReference type="NCBI Taxonomy" id="343403"/>
    <lineage>
        <taxon>Bacteria</taxon>
        <taxon>Pseudomonadati</taxon>
        <taxon>Bacteroidota</taxon>
        <taxon>Flavobacteriia</taxon>
        <taxon>Flavobacteriales</taxon>
        <taxon>Flavobacteriaceae</taxon>
        <taxon>Costertonia</taxon>
    </lineage>
</organism>
<dbReference type="KEGG" id="cagg:HYG79_03675"/>
<reference evidence="3 4" key="1">
    <citation type="journal article" date="2006" name="Int. J. Syst. Evol. Microbiol.">
        <title>Costertonia aggregata gen. nov., sp. nov., a mesophilic marine bacterium of the family Flavobacteriaceae, isolated from a mature biofilm.</title>
        <authorList>
            <person name="Kwon K.K."/>
            <person name="Lee Y.K."/>
            <person name="Lee H.K."/>
        </authorList>
    </citation>
    <scope>NUCLEOTIDE SEQUENCE [LARGE SCALE GENOMIC DNA]</scope>
    <source>
        <strain evidence="3 4">KCCM 42265</strain>
    </source>
</reference>
<accession>A0A7H9AM85</accession>
<dbReference type="InterPro" id="IPR015421">
    <property type="entry name" value="PyrdxlP-dep_Trfase_major"/>
</dbReference>
<protein>
    <submittedName>
        <fullName evidence="3">Aminotransferase class V-fold PLP-dependent enzyme</fullName>
    </submittedName>
</protein>
<dbReference type="InterPro" id="IPR015424">
    <property type="entry name" value="PyrdxlP-dep_Trfase"/>
</dbReference>
<dbReference type="Gene3D" id="3.90.1150.10">
    <property type="entry name" value="Aspartate Aminotransferase, domain 1"/>
    <property type="match status" value="1"/>
</dbReference>
<name>A0A7H9AM85_9FLAO</name>
<dbReference type="Proteomes" id="UP000509302">
    <property type="component" value="Chromosome"/>
</dbReference>
<dbReference type="Gene3D" id="3.40.640.10">
    <property type="entry name" value="Type I PLP-dependent aspartate aminotransferase-like (Major domain)"/>
    <property type="match status" value="1"/>
</dbReference>
<gene>
    <name evidence="3" type="ORF">HYG79_03675</name>
</gene>
<dbReference type="InterPro" id="IPR000192">
    <property type="entry name" value="Aminotrans_V_dom"/>
</dbReference>
<dbReference type="PANTHER" id="PTHR43586:SF15">
    <property type="entry name" value="BLR3095 PROTEIN"/>
    <property type="match status" value="1"/>
</dbReference>
<feature type="domain" description="Aminotransferase class V" evidence="2">
    <location>
        <begin position="52"/>
        <end position="353"/>
    </location>
</feature>
<proteinExistence type="predicted"/>
<dbReference type="Pfam" id="PF00266">
    <property type="entry name" value="Aminotran_5"/>
    <property type="match status" value="1"/>
</dbReference>
<evidence type="ECO:0000256" key="1">
    <source>
        <dbReference type="ARBA" id="ARBA00022898"/>
    </source>
</evidence>
<keyword evidence="1" id="KW-0663">Pyridoxal phosphate</keyword>
<dbReference type="RefSeq" id="WP_179240817.1">
    <property type="nucleotide sequence ID" value="NZ_CP058595.1"/>
</dbReference>
<evidence type="ECO:0000259" key="2">
    <source>
        <dbReference type="Pfam" id="PF00266"/>
    </source>
</evidence>
<dbReference type="InterPro" id="IPR015422">
    <property type="entry name" value="PyrdxlP-dep_Trfase_small"/>
</dbReference>
<dbReference type="GO" id="GO:0008483">
    <property type="term" value="F:transaminase activity"/>
    <property type="evidence" value="ECO:0007669"/>
    <property type="project" value="UniProtKB-KW"/>
</dbReference>
<dbReference type="EMBL" id="CP058595">
    <property type="protein sequence ID" value="QLG44483.1"/>
    <property type="molecule type" value="Genomic_DNA"/>
</dbReference>
<evidence type="ECO:0000313" key="3">
    <source>
        <dbReference type="EMBL" id="QLG44483.1"/>
    </source>
</evidence>
<keyword evidence="3" id="KW-0032">Aminotransferase</keyword>